<accession>A0A1S8LP72</accession>
<evidence type="ECO:0000313" key="9">
    <source>
        <dbReference type="EMBL" id="URZ10659.1"/>
    </source>
</evidence>
<evidence type="ECO:0000256" key="2">
    <source>
        <dbReference type="ARBA" id="ARBA00022801"/>
    </source>
</evidence>
<evidence type="ECO:0000259" key="8">
    <source>
        <dbReference type="Pfam" id="PF00150"/>
    </source>
</evidence>
<dbReference type="GO" id="GO:0030245">
    <property type="term" value="P:cellulose catabolic process"/>
    <property type="evidence" value="ECO:0007669"/>
    <property type="project" value="UniProtKB-KW"/>
</dbReference>
<dbReference type="AlphaFoldDB" id="A0A1S8LP72"/>
<evidence type="ECO:0000256" key="4">
    <source>
        <dbReference type="ARBA" id="ARBA00023277"/>
    </source>
</evidence>
<evidence type="ECO:0000256" key="6">
    <source>
        <dbReference type="ARBA" id="ARBA00023326"/>
    </source>
</evidence>
<dbReference type="PANTHER" id="PTHR31297:SF41">
    <property type="entry name" value="ENDOGLUCANASE, PUTATIVE (AFU_ORTHOLOGUE AFUA_5G01830)-RELATED"/>
    <property type="match status" value="1"/>
</dbReference>
<dbReference type="Proteomes" id="UP000190951">
    <property type="component" value="Chromosome"/>
</dbReference>
<proteinExistence type="inferred from homology"/>
<comment type="similarity">
    <text evidence="1 7">Belongs to the glycosyl hydrolase 5 (cellulase A) family.</text>
</comment>
<evidence type="ECO:0000256" key="1">
    <source>
        <dbReference type="ARBA" id="ARBA00005641"/>
    </source>
</evidence>
<feature type="domain" description="Glycoside hydrolase family 5" evidence="8">
    <location>
        <begin position="65"/>
        <end position="344"/>
    </location>
</feature>
<evidence type="ECO:0000256" key="5">
    <source>
        <dbReference type="ARBA" id="ARBA00023295"/>
    </source>
</evidence>
<keyword evidence="6" id="KW-0624">Polysaccharide degradation</keyword>
<dbReference type="GO" id="GO:0008422">
    <property type="term" value="F:beta-glucosidase activity"/>
    <property type="evidence" value="ECO:0007669"/>
    <property type="project" value="TreeGrafter"/>
</dbReference>
<evidence type="ECO:0000256" key="7">
    <source>
        <dbReference type="RuleBase" id="RU361153"/>
    </source>
</evidence>
<dbReference type="PANTHER" id="PTHR31297">
    <property type="entry name" value="GLUCAN ENDO-1,6-BETA-GLUCOSIDASE B"/>
    <property type="match status" value="1"/>
</dbReference>
<name>A0A1S8LP72_9CLOT</name>
<dbReference type="KEGG" id="crw:CROST_013690"/>
<dbReference type="PROSITE" id="PS00659">
    <property type="entry name" value="GLYCOSYL_HYDROL_F5"/>
    <property type="match status" value="1"/>
</dbReference>
<sequence>MFKKLFSKILILFLILAFIWLFLIRNLNPSISNPSTDKKVSNDKLSSLQLVKDMKVGWNLGNTLDSPNNETDWGNPKTSKEMIDKVKQAGFNTVRIPVSWCNHLGPAPDYNIDTTWLDRIQEVVDYAMDNHMYVIINLHKEESWLIPTYAKEADATNKLTKIWSQISNRFKNYNNSLIFEVMNEPRLVGSPVEWSGGTDEALDVVNKFNLAAVNTIRKSGSKNSSRFLMIPTYAASTDSASINALKIPNNDKKVLISVHAYLPYNFAMNINGTSTWGSKEDKRELDSTLNTLYNKFVKKGHGVVIGEFGSVNKNNETSRIALAKYYVTGAKKRNIATIWWDNGFSNAWEKDSYGLFDRNTLKWKFPKLLHTLIDSAKE</sequence>
<keyword evidence="3" id="KW-0136">Cellulose degradation</keyword>
<dbReference type="SUPFAM" id="SSF51445">
    <property type="entry name" value="(Trans)glycosidases"/>
    <property type="match status" value="1"/>
</dbReference>
<dbReference type="InterPro" id="IPR050386">
    <property type="entry name" value="Glycosyl_hydrolase_5"/>
</dbReference>
<gene>
    <name evidence="9" type="primary">engD_1</name>
    <name evidence="9" type="ORF">CROST_013690</name>
</gene>
<dbReference type="InterPro" id="IPR001547">
    <property type="entry name" value="Glyco_hydro_5"/>
</dbReference>
<keyword evidence="10" id="KW-1185">Reference proteome</keyword>
<dbReference type="GO" id="GO:0008810">
    <property type="term" value="F:cellulase activity"/>
    <property type="evidence" value="ECO:0007669"/>
    <property type="project" value="UniProtKB-EC"/>
</dbReference>
<protein>
    <submittedName>
        <fullName evidence="9">Endoglucanase D</fullName>
        <ecNumber evidence="9">3.2.1.4</ecNumber>
    </submittedName>
</protein>
<dbReference type="GO" id="GO:0009986">
    <property type="term" value="C:cell surface"/>
    <property type="evidence" value="ECO:0007669"/>
    <property type="project" value="TreeGrafter"/>
</dbReference>
<keyword evidence="4" id="KW-0119">Carbohydrate metabolism</keyword>
<dbReference type="InterPro" id="IPR018087">
    <property type="entry name" value="Glyco_hydro_5_CS"/>
</dbReference>
<evidence type="ECO:0000256" key="3">
    <source>
        <dbReference type="ARBA" id="ARBA00023001"/>
    </source>
</evidence>
<reference evidence="9 10" key="1">
    <citation type="submission" date="2022-04" db="EMBL/GenBank/DDBJ databases">
        <title>Genome sequence of C. roseum typestrain.</title>
        <authorList>
            <person name="Poehlein A."/>
            <person name="Schoch T."/>
            <person name="Duerre P."/>
            <person name="Daniel R."/>
        </authorList>
    </citation>
    <scope>NUCLEOTIDE SEQUENCE [LARGE SCALE GENOMIC DNA]</scope>
    <source>
        <strain evidence="9 10">DSM 7320</strain>
    </source>
</reference>
<dbReference type="Pfam" id="PF00150">
    <property type="entry name" value="Cellulase"/>
    <property type="match status" value="1"/>
</dbReference>
<dbReference type="Gene3D" id="3.20.20.80">
    <property type="entry name" value="Glycosidases"/>
    <property type="match status" value="1"/>
</dbReference>
<keyword evidence="5 7" id="KW-0326">Glycosidase</keyword>
<dbReference type="GO" id="GO:0005576">
    <property type="term" value="C:extracellular region"/>
    <property type="evidence" value="ECO:0007669"/>
    <property type="project" value="TreeGrafter"/>
</dbReference>
<evidence type="ECO:0000313" key="10">
    <source>
        <dbReference type="Proteomes" id="UP000190951"/>
    </source>
</evidence>
<dbReference type="EC" id="3.2.1.4" evidence="9"/>
<dbReference type="STRING" id="84029.CROST_02130"/>
<dbReference type="EMBL" id="CP096983">
    <property type="protein sequence ID" value="URZ10659.1"/>
    <property type="molecule type" value="Genomic_DNA"/>
</dbReference>
<keyword evidence="2 7" id="KW-0378">Hydrolase</keyword>
<dbReference type="RefSeq" id="WP_077832505.1">
    <property type="nucleotide sequence ID" value="NZ_CP096983.1"/>
</dbReference>
<dbReference type="InterPro" id="IPR017853">
    <property type="entry name" value="GH"/>
</dbReference>
<organism evidence="9 10">
    <name type="scientific">Clostridium felsineum</name>
    <dbReference type="NCBI Taxonomy" id="36839"/>
    <lineage>
        <taxon>Bacteria</taxon>
        <taxon>Bacillati</taxon>
        <taxon>Bacillota</taxon>
        <taxon>Clostridia</taxon>
        <taxon>Eubacteriales</taxon>
        <taxon>Clostridiaceae</taxon>
        <taxon>Clostridium</taxon>
    </lineage>
</organism>